<dbReference type="KEGG" id="nag:AArcMg_2455"/>
<dbReference type="OrthoDB" id="351155at2157"/>
<sequence>MDEDDIRDIPQIQELLEDAEMFGQLKEQLPVLRPMLEQLGVDVEGLEAMLEEEGISELIEETRTLAAVPDRFNELFAERGWVFYESFDYEVAQEAIELAESGDIEAAEMTLVSFYDPKRIENRLLVLGQIDEFRPRIDLAEKALVDYEAGRYHACVPVVLSLIDGFVQDVYVSVHGEALDFSSREATFEAWDSMAAHPTGLEKLRGTFLKGRKKTRTEEISVPYRHGIIHGMDLGYDTKLVAAKTWATLFAVREWAIKAKENELEPPEDEEERTIADVVEQEQRIQRIRQRGEEWEPRGLVVGDDIPETGVSEDYPQGTPERAFVEFLMLWKQRNYGGMANELITRDGTTENPGKIRDQFTNLDLKSFRLVDITDSSLVFTDITVELELEHSTGPVTKTKKVRVGARQEDGESAILEEEDGMWTITNHIQFLAPE</sequence>
<keyword evidence="2" id="KW-1185">Reference proteome</keyword>
<dbReference type="GeneID" id="37642943"/>
<evidence type="ECO:0000313" key="1">
    <source>
        <dbReference type="EMBL" id="AXR82447.1"/>
    </source>
</evidence>
<organism evidence="1 2">
    <name type="scientific">Natrarchaeobaculum sulfurireducens</name>
    <dbReference type="NCBI Taxonomy" id="2044521"/>
    <lineage>
        <taxon>Archaea</taxon>
        <taxon>Methanobacteriati</taxon>
        <taxon>Methanobacteriota</taxon>
        <taxon>Stenosarchaea group</taxon>
        <taxon>Halobacteria</taxon>
        <taxon>Halobacteriales</taxon>
        <taxon>Natrialbaceae</taxon>
        <taxon>Natrarchaeobaculum</taxon>
    </lineage>
</organism>
<dbReference type="RefSeq" id="WP_117369069.1">
    <property type="nucleotide sequence ID" value="NZ_CP027033.1"/>
</dbReference>
<gene>
    <name evidence="1" type="ORF">AArcMg_2455</name>
</gene>
<dbReference type="AlphaFoldDB" id="A0A346PSF2"/>
<dbReference type="EMBL" id="CP027033">
    <property type="protein sequence ID" value="AXR82447.1"/>
    <property type="molecule type" value="Genomic_DNA"/>
</dbReference>
<dbReference type="Proteomes" id="UP000258613">
    <property type="component" value="Chromosome"/>
</dbReference>
<reference evidence="2" key="1">
    <citation type="submission" date="2018-02" db="EMBL/GenBank/DDBJ databases">
        <title>Phenotypic and genomic properties of facultatively anaerobic sulfur-reducing natronoarchaea from hypersaline soda lakes.</title>
        <authorList>
            <person name="Sorokin D.Y."/>
            <person name="Kublanov I.V."/>
            <person name="Roman P."/>
            <person name="Sinninghe Damste J.S."/>
            <person name="Golyshin P.N."/>
            <person name="Rojo D."/>
            <person name="Ciordia S."/>
            <person name="Mena M.D.C."/>
            <person name="Ferrer M."/>
            <person name="Messina E."/>
            <person name="Smedile F."/>
            <person name="La Spada G."/>
            <person name="La Cono V."/>
            <person name="Yakimov M.M."/>
        </authorList>
    </citation>
    <scope>NUCLEOTIDE SEQUENCE [LARGE SCALE GENOMIC DNA]</scope>
    <source>
        <strain evidence="2">AArc-Mg</strain>
    </source>
</reference>
<evidence type="ECO:0000313" key="2">
    <source>
        <dbReference type="Proteomes" id="UP000258613"/>
    </source>
</evidence>
<name>A0A346PSF2_9EURY</name>
<accession>A0A346PSF2</accession>
<protein>
    <submittedName>
        <fullName evidence="1">Uncharacterized protein</fullName>
    </submittedName>
</protein>
<proteinExistence type="predicted"/>